<protein>
    <submittedName>
        <fullName evidence="2">Uncharacterized protein</fullName>
    </submittedName>
</protein>
<keyword evidence="1" id="KW-0472">Membrane</keyword>
<organism evidence="2">
    <name type="scientific">hydrothermal vent metagenome</name>
    <dbReference type="NCBI Taxonomy" id="652676"/>
    <lineage>
        <taxon>unclassified sequences</taxon>
        <taxon>metagenomes</taxon>
        <taxon>ecological metagenomes</taxon>
    </lineage>
</organism>
<gene>
    <name evidence="2" type="ORF">MNBD_BACTEROID05-731</name>
</gene>
<proteinExistence type="predicted"/>
<feature type="non-terminal residue" evidence="2">
    <location>
        <position position="74"/>
    </location>
</feature>
<feature type="transmembrane region" description="Helical" evidence="1">
    <location>
        <begin position="12"/>
        <end position="33"/>
    </location>
</feature>
<evidence type="ECO:0000313" key="2">
    <source>
        <dbReference type="EMBL" id="VAW17336.1"/>
    </source>
</evidence>
<dbReference type="AlphaFoldDB" id="A0A3B0UCT0"/>
<evidence type="ECO:0000256" key="1">
    <source>
        <dbReference type="SAM" id="Phobius"/>
    </source>
</evidence>
<accession>A0A3B0UCT0</accession>
<reference evidence="2" key="1">
    <citation type="submission" date="2018-06" db="EMBL/GenBank/DDBJ databases">
        <authorList>
            <person name="Zhirakovskaya E."/>
        </authorList>
    </citation>
    <scope>NUCLEOTIDE SEQUENCE</scope>
</reference>
<keyword evidence="1" id="KW-1133">Transmembrane helix</keyword>
<name>A0A3B0UCT0_9ZZZZ</name>
<keyword evidence="1" id="KW-0812">Transmembrane</keyword>
<sequence length="74" mass="8012">MERKPLKTITLVVASGVAGIALFLVAVAGYLYLRGDFSEVEESTIYYDTEQQNAFVKMLEAGEIPFRIGPGGAV</sequence>
<dbReference type="EMBL" id="UOEN01000369">
    <property type="protein sequence ID" value="VAW17336.1"/>
    <property type="molecule type" value="Genomic_DNA"/>
</dbReference>